<keyword evidence="2" id="KW-0732">Signal</keyword>
<evidence type="ECO:0000256" key="1">
    <source>
        <dbReference type="SAM" id="MobiDB-lite"/>
    </source>
</evidence>
<organism evidence="4">
    <name type="scientific">Neospora caninum (strain Liverpool)</name>
    <dbReference type="NCBI Taxonomy" id="572307"/>
    <lineage>
        <taxon>Eukaryota</taxon>
        <taxon>Sar</taxon>
        <taxon>Alveolata</taxon>
        <taxon>Apicomplexa</taxon>
        <taxon>Conoidasida</taxon>
        <taxon>Coccidia</taxon>
        <taxon>Eucoccidiorida</taxon>
        <taxon>Eimeriorina</taxon>
        <taxon>Sarcocystidae</taxon>
        <taxon>Neospora</taxon>
    </lineage>
</organism>
<reference evidence="4" key="1">
    <citation type="journal article" date="2015" name="PLoS ONE">
        <title>Comprehensive Evaluation of Toxoplasma gondii VEG and Neospora caninum LIV Genomes with Tachyzoite Stage Transcriptome and Proteome Defines Novel Transcript Features.</title>
        <authorList>
            <person name="Ramaprasad A."/>
            <person name="Mourier T."/>
            <person name="Naeem R."/>
            <person name="Malas T.B."/>
            <person name="Moussa E."/>
            <person name="Panigrahi A."/>
            <person name="Vermont S.J."/>
            <person name="Otto T.D."/>
            <person name="Wastling J."/>
            <person name="Pain A."/>
        </authorList>
    </citation>
    <scope>NUCLEOTIDE SEQUENCE</scope>
    <source>
        <strain evidence="4">Liverpool</strain>
    </source>
</reference>
<dbReference type="Gene3D" id="3.30.70.2380">
    <property type="match status" value="1"/>
</dbReference>
<proteinExistence type="predicted"/>
<feature type="region of interest" description="Disordered" evidence="1">
    <location>
        <begin position="38"/>
        <end position="97"/>
    </location>
</feature>
<protein>
    <submittedName>
        <fullName evidence="4">Microneme TgMIC5 protein, putative</fullName>
    </submittedName>
</protein>
<name>A0A0F7USY6_NEOCL</name>
<accession>A0A0F7USY6</accession>
<dbReference type="AlphaFoldDB" id="A0A0F7USY6"/>
<evidence type="ECO:0000313" key="4">
    <source>
        <dbReference type="EMBL" id="CEL71187.1"/>
    </source>
</evidence>
<sequence>MQRTSVCHTLLPLGLTAFLILAGTSGADALTASLHTGRLESETPDAGTPSLADDAGRESESVKTQQEPQIAGVPSAIDTDRIDEQAKEAEARKRPKNSNMVRLMVTDKAGSKRFSKASQTVETSALHSKIVDELGGTVSVLTETGVTLIDLPMTVSDIDMGKLISEIIAAGGIVEGDSEVSIA</sequence>
<feature type="signal peptide" evidence="2">
    <location>
        <begin position="1"/>
        <end position="29"/>
    </location>
</feature>
<feature type="chain" id="PRO_5002523400" evidence="2">
    <location>
        <begin position="30"/>
        <end position="183"/>
    </location>
</feature>
<dbReference type="Pfam" id="PF21496">
    <property type="entry name" value="MIC5"/>
    <property type="match status" value="1"/>
</dbReference>
<feature type="compositionally biased region" description="Basic and acidic residues" evidence="1">
    <location>
        <begin position="78"/>
        <end position="92"/>
    </location>
</feature>
<dbReference type="EMBL" id="LN714487">
    <property type="protein sequence ID" value="CEL71187.1"/>
    <property type="molecule type" value="Genomic_DNA"/>
</dbReference>
<dbReference type="InterPro" id="IPR049098">
    <property type="entry name" value="MIC5-like"/>
</dbReference>
<feature type="domain" description="Microneme protein MIC5-like" evidence="3">
    <location>
        <begin position="99"/>
        <end position="175"/>
    </location>
</feature>
<gene>
    <name evidence="4" type="ORF">BN1204_068520</name>
</gene>
<evidence type="ECO:0000259" key="3">
    <source>
        <dbReference type="Pfam" id="PF21496"/>
    </source>
</evidence>
<evidence type="ECO:0000256" key="2">
    <source>
        <dbReference type="SAM" id="SignalP"/>
    </source>
</evidence>